<evidence type="ECO:0000256" key="5">
    <source>
        <dbReference type="ARBA" id="ARBA00023157"/>
    </source>
</evidence>
<evidence type="ECO:0000256" key="8">
    <source>
        <dbReference type="PROSITE-ProRule" id="PRU00302"/>
    </source>
</evidence>
<evidence type="ECO:0008006" key="16">
    <source>
        <dbReference type="Google" id="ProtNLM"/>
    </source>
</evidence>
<evidence type="ECO:0000256" key="3">
    <source>
        <dbReference type="ARBA" id="ARBA00022729"/>
    </source>
</evidence>
<feature type="domain" description="VWFA" evidence="10">
    <location>
        <begin position="72"/>
        <end position="232"/>
    </location>
</feature>
<feature type="domain" description="Sushi" evidence="12">
    <location>
        <begin position="466"/>
        <end position="532"/>
    </location>
</feature>
<dbReference type="PROSITE" id="PS00022">
    <property type="entry name" value="EGF_1"/>
    <property type="match status" value="4"/>
</dbReference>
<evidence type="ECO:0000313" key="15">
    <source>
        <dbReference type="Proteomes" id="UP001217089"/>
    </source>
</evidence>
<dbReference type="Pfam" id="PF02494">
    <property type="entry name" value="HYR"/>
    <property type="match status" value="2"/>
</dbReference>
<dbReference type="InterPro" id="IPR000742">
    <property type="entry name" value="EGF"/>
</dbReference>
<feature type="domain" description="EGF-like" evidence="9">
    <location>
        <begin position="1123"/>
        <end position="1159"/>
    </location>
</feature>
<dbReference type="CDD" id="cd00054">
    <property type="entry name" value="EGF_CA"/>
    <property type="match status" value="4"/>
</dbReference>
<feature type="domain" description="Sushi" evidence="12">
    <location>
        <begin position="1439"/>
        <end position="1496"/>
    </location>
</feature>
<dbReference type="PANTHER" id="PTHR46393:SF7">
    <property type="entry name" value="COMPLEMENT C2"/>
    <property type="match status" value="1"/>
</dbReference>
<protein>
    <recommendedName>
        <fullName evidence="16">Sushi, von Willebrand factor type A, EGF and pentraxin domain-containing protein 1</fullName>
    </recommendedName>
</protein>
<dbReference type="PROSITE" id="PS51828">
    <property type="entry name" value="PTX_2"/>
    <property type="match status" value="1"/>
</dbReference>
<feature type="domain" description="EGF-like" evidence="9">
    <location>
        <begin position="1161"/>
        <end position="1197"/>
    </location>
</feature>
<accession>A0ABQ9EK72</accession>
<feature type="disulfide bond" evidence="7">
    <location>
        <begin position="1149"/>
        <end position="1158"/>
    </location>
</feature>
<feature type="domain" description="Sushi" evidence="12">
    <location>
        <begin position="1555"/>
        <end position="1616"/>
    </location>
</feature>
<feature type="domain" description="Sushi" evidence="12">
    <location>
        <begin position="1497"/>
        <end position="1554"/>
    </location>
</feature>
<dbReference type="Pfam" id="PF07699">
    <property type="entry name" value="Ephrin_rec_like"/>
    <property type="match status" value="3"/>
</dbReference>
<dbReference type="SMART" id="SM00159">
    <property type="entry name" value="PTX"/>
    <property type="match status" value="1"/>
</dbReference>
<dbReference type="InterPro" id="IPR000152">
    <property type="entry name" value="EGF-type_Asp/Asn_hydroxyl_site"/>
</dbReference>
<keyword evidence="3" id="KW-0732">Signal</keyword>
<dbReference type="SMART" id="SM00181">
    <property type="entry name" value="EGF"/>
    <property type="match status" value="7"/>
</dbReference>
<dbReference type="Proteomes" id="UP001217089">
    <property type="component" value="Unassembled WGS sequence"/>
</dbReference>
<comment type="caution">
    <text evidence="7">Lacks conserved residue(s) required for the propagation of feature annotation.</text>
</comment>
<keyword evidence="2 8" id="KW-0768">Sushi</keyword>
<dbReference type="SUPFAM" id="SSF57535">
    <property type="entry name" value="Complement control module/SCR domain"/>
    <property type="match status" value="8"/>
</dbReference>
<organism evidence="14 15">
    <name type="scientific">Tegillarca granosa</name>
    <name type="common">Malaysian cockle</name>
    <name type="synonym">Anadara granosa</name>
    <dbReference type="NCBI Taxonomy" id="220873"/>
    <lineage>
        <taxon>Eukaryota</taxon>
        <taxon>Metazoa</taxon>
        <taxon>Spiralia</taxon>
        <taxon>Lophotrochozoa</taxon>
        <taxon>Mollusca</taxon>
        <taxon>Bivalvia</taxon>
        <taxon>Autobranchia</taxon>
        <taxon>Pteriomorphia</taxon>
        <taxon>Arcoida</taxon>
        <taxon>Arcoidea</taxon>
        <taxon>Arcidae</taxon>
        <taxon>Tegillarca</taxon>
    </lineage>
</organism>
<dbReference type="Gene3D" id="2.10.70.10">
    <property type="entry name" value="Complement Module, domain 1"/>
    <property type="match status" value="7"/>
</dbReference>
<dbReference type="Gene3D" id="3.40.50.410">
    <property type="entry name" value="von Willebrand factor, type A domain"/>
    <property type="match status" value="1"/>
</dbReference>
<dbReference type="InterPro" id="IPR009030">
    <property type="entry name" value="Growth_fac_rcpt_cys_sf"/>
</dbReference>
<dbReference type="InterPro" id="IPR002035">
    <property type="entry name" value="VWF_A"/>
</dbReference>
<comment type="caution">
    <text evidence="14">The sequence shown here is derived from an EMBL/GenBank/DDBJ whole genome shotgun (WGS) entry which is preliminary data.</text>
</comment>
<dbReference type="PROSITE" id="PS50234">
    <property type="entry name" value="VWFA"/>
    <property type="match status" value="1"/>
</dbReference>
<evidence type="ECO:0000259" key="9">
    <source>
        <dbReference type="PROSITE" id="PS50026"/>
    </source>
</evidence>
<dbReference type="SUPFAM" id="SSF57184">
    <property type="entry name" value="Growth factor receptor domain"/>
    <property type="match status" value="2"/>
</dbReference>
<dbReference type="Gene3D" id="2.10.50.10">
    <property type="entry name" value="Tumor Necrosis Factor Receptor, subunit A, domain 2"/>
    <property type="match status" value="4"/>
</dbReference>
<dbReference type="SUPFAM" id="SSF53300">
    <property type="entry name" value="vWA-like"/>
    <property type="match status" value="1"/>
</dbReference>
<keyword evidence="1 7" id="KW-0245">EGF-like domain</keyword>
<dbReference type="InterPro" id="IPR035976">
    <property type="entry name" value="Sushi/SCR/CCP_sf"/>
</dbReference>
<dbReference type="SMART" id="SM01411">
    <property type="entry name" value="Ephrin_rec_like"/>
    <property type="match status" value="5"/>
</dbReference>
<evidence type="ECO:0000256" key="1">
    <source>
        <dbReference type="ARBA" id="ARBA00022536"/>
    </source>
</evidence>
<evidence type="ECO:0000256" key="2">
    <source>
        <dbReference type="ARBA" id="ARBA00022659"/>
    </source>
</evidence>
<dbReference type="SUPFAM" id="SSF57196">
    <property type="entry name" value="EGF/Laminin"/>
    <property type="match status" value="1"/>
</dbReference>
<evidence type="ECO:0000259" key="13">
    <source>
        <dbReference type="PROSITE" id="PS51828"/>
    </source>
</evidence>
<dbReference type="InterPro" id="IPR013320">
    <property type="entry name" value="ConA-like_dom_sf"/>
</dbReference>
<dbReference type="InterPro" id="IPR036465">
    <property type="entry name" value="vWFA_dom_sf"/>
</dbReference>
<dbReference type="InterPro" id="IPR011641">
    <property type="entry name" value="Tyr-kin_ephrin_A/B_rcpt-like"/>
</dbReference>
<feature type="domain" description="Sushi" evidence="12">
    <location>
        <begin position="346"/>
        <end position="405"/>
    </location>
</feature>
<keyword evidence="6" id="KW-0325">Glycoprotein</keyword>
<dbReference type="PRINTS" id="PR00453">
    <property type="entry name" value="VWFADOMAIN"/>
</dbReference>
<dbReference type="PANTHER" id="PTHR46393">
    <property type="entry name" value="SUSHI DOMAIN-CONTAINING PROTEIN"/>
    <property type="match status" value="1"/>
</dbReference>
<evidence type="ECO:0000256" key="4">
    <source>
        <dbReference type="ARBA" id="ARBA00022737"/>
    </source>
</evidence>
<dbReference type="SMART" id="SM00032">
    <property type="entry name" value="CCP"/>
    <property type="match status" value="8"/>
</dbReference>
<feature type="disulfide bond" evidence="7">
    <location>
        <begin position="1225"/>
        <end position="1234"/>
    </location>
</feature>
<feature type="disulfide bond" evidence="8">
    <location>
        <begin position="1467"/>
        <end position="1494"/>
    </location>
</feature>
<dbReference type="SMART" id="SM00327">
    <property type="entry name" value="VWA"/>
    <property type="match status" value="1"/>
</dbReference>
<dbReference type="SUPFAM" id="SSF49899">
    <property type="entry name" value="Concanavalin A-like lectins/glucanases"/>
    <property type="match status" value="1"/>
</dbReference>
<dbReference type="InterPro" id="IPR001759">
    <property type="entry name" value="PTX_dom"/>
</dbReference>
<dbReference type="CDD" id="cd01450">
    <property type="entry name" value="vWFA_subfamily_ECM"/>
    <property type="match status" value="1"/>
</dbReference>
<dbReference type="Pfam" id="PF07645">
    <property type="entry name" value="EGF_CA"/>
    <property type="match status" value="1"/>
</dbReference>
<sequence>MEFTTCFYFVFVYFITLIYENDAYFGNSEFERPFDFSSFEHTPDSKIKVDKLGAVLKRHINEIRQTKNKQVDIIFLVDSSASVGRRNFADEIKFVRKLLADFTVDYNHTRVSVITFSSRTKVKKQIDYIGDPNVNNHKCSLMENDEMLRQSRPNSKRYVFLVTDGFSNGGDPRPEAENLRNAGVKIFTIGIRNGNIRELRDMASEPKNETCYILDSFEEFEQLARRALHEDLHGGSYIPQSSDRCNNLCSEGRNCCDDLARCKCGTYSGQYECVCPAGYYGSGLRRGGCRPCPSGTYKPQSRPGDVSSCSPCPDENQVTNLGEISYTACQCKKGFRIFNETGCAALTCPALTPPKSGYFVNDKCSNVFNAACGIKCRPGYELRGSSLRICQEDGTWSGKETECIMKTCPALPKPKNGNMICDRDDFTFSTECRFTCDTGYKLVGSRKRECLAIAYWTGITTRCREITCQPLPEVRDGHVIPAMCSRGEVSFGTTCEIDCYLGYSLVGPQRKQCTPEGMWTPDTNGKMSTCKDTTPPFFILCPPDLEIVCDDDDNTAEAQWEKPVAVDNSGVLPIITVNPAVEPPSRFPIGSNLVKYTARDSENNTAVCSFNIVVLDKTNPAIDRCFSPLPVVSPEMYGNVTWDEPEFSDNSGVDLRIEKTHAPGLFMRGKTLVTYTAFDESGNNNTCVISVNVIPHPCEYPPRPVHGTRDCYETTEGVHCSIACNEGYAFVVQPAEDYFCAFDNVWRPENKMPIPDCAVEAPPEGVIQPASITYLAPIKCSNQILLSEFEASFERKLSLRVEELCEGSLSCQIQNLRTICEEQDDLNTLRVVLSRKRRDVVNTFTRNKRAPLRNENELASSKKIHTSSITFEFSIKVKCPVGTFFNVMTETCESCITGTYQPKEGMLTCLVCPTNTSTPKNNSKSNDECKEPCITCPLDQYQTKYGQTTCLNCSAGMATARRGTRRVEKCKRKCVPGFVSKTGLRPCLPCPKGYYQPEDGQSACFKCPGGGKTVTTGSARLQDCEGDWEEMQADLGGDGFETQQLEVNECFADQCLNGGINCETDINECEANPCLNNGSCIDQVGDYECRCHLGFTGKKCDVNIDDCNPNPCLNDGEKTARRIINHCILHPCLNSGSCENTLGGYNCACVTGYAGINCEIDIDECEEAPCVNNATCHDEIGSYRCSCLTGFTGNKCETNINECESSPCADGASCVDEVGRFRCVCPPGFSGIFCENELNSHYQLDFPSSGTLEYSKIPMESSLTALTASFWMKSSDDLNQGTPFSYASSNEMDNAFTITDYSGFVIYVNNQKISTDVIANDGRWHHIAFTWSSNRGTWRIYMDGVLEDSGYDFATGETIQGGGTFVVGQEQDPGGTFSSNEAFIGKIAHLNIWDHQLRVSDINDMRLSCRKQLGNVLAWTDIQAGLHGELRADPSSFCRECPVPVKPEYGNITYDGVLAGSTVNYNCIRGYAIVGNPSRQCLVTGEWEGEAAACRIRNCGPPRYIDNGYFNRGNFEYDSRIRYNCYKGYKIEGSKTIYCNADGIWEGTTPRCVESTCKLPILSENTIVIGTRKTSYTPGETVEFTCTSGNSLLTDYDNILCQTDGSWDRDAPTCDLDKCTSPPVIDNGGGKETDDRTEYSIGSTFTYECNYGYKLSETGTNPTGTIHCLNAGEWEDNLPLCEKISCPIPPNVPNAVSQYDSTEFLNTCYIRM</sequence>
<feature type="domain" description="EGF-like" evidence="9">
    <location>
        <begin position="1065"/>
        <end position="1101"/>
    </location>
</feature>
<dbReference type="PRINTS" id="PR00895">
    <property type="entry name" value="PENTAXIN"/>
</dbReference>
<dbReference type="Pfam" id="PF00092">
    <property type="entry name" value="VWA"/>
    <property type="match status" value="2"/>
</dbReference>
<gene>
    <name evidence="14" type="ORF">KUTeg_016207</name>
</gene>
<evidence type="ECO:0000313" key="14">
    <source>
        <dbReference type="EMBL" id="KAJ8305662.1"/>
    </source>
</evidence>
<dbReference type="Gene3D" id="2.10.25.10">
    <property type="entry name" value="Laminin"/>
    <property type="match status" value="4"/>
</dbReference>
<dbReference type="InterPro" id="IPR018097">
    <property type="entry name" value="EGF_Ca-bd_CS"/>
</dbReference>
<feature type="disulfide bond" evidence="8">
    <location>
        <begin position="376"/>
        <end position="403"/>
    </location>
</feature>
<dbReference type="EMBL" id="JARBDR010000813">
    <property type="protein sequence ID" value="KAJ8305662.1"/>
    <property type="molecule type" value="Genomic_DNA"/>
</dbReference>
<proteinExistence type="predicted"/>
<dbReference type="PROSITE" id="PS50825">
    <property type="entry name" value="HYR"/>
    <property type="match status" value="2"/>
</dbReference>
<dbReference type="CDD" id="cd00033">
    <property type="entry name" value="CCP"/>
    <property type="match status" value="7"/>
</dbReference>
<keyword evidence="15" id="KW-1185">Reference proteome</keyword>
<dbReference type="InterPro" id="IPR049883">
    <property type="entry name" value="NOTCH1_EGF-like"/>
</dbReference>
<evidence type="ECO:0000259" key="12">
    <source>
        <dbReference type="PROSITE" id="PS50923"/>
    </source>
</evidence>
<keyword evidence="4" id="KW-0677">Repeat</keyword>
<dbReference type="PROSITE" id="PS50026">
    <property type="entry name" value="EGF_3"/>
    <property type="match status" value="4"/>
</dbReference>
<dbReference type="Pfam" id="PF00008">
    <property type="entry name" value="EGF"/>
    <property type="match status" value="3"/>
</dbReference>
<feature type="domain" description="HYR" evidence="11">
    <location>
        <begin position="531"/>
        <end position="616"/>
    </location>
</feature>
<feature type="domain" description="Sushi" evidence="12">
    <location>
        <begin position="1617"/>
        <end position="1683"/>
    </location>
</feature>
<feature type="domain" description="EGF-like" evidence="9">
    <location>
        <begin position="1199"/>
        <end position="1235"/>
    </location>
</feature>
<evidence type="ECO:0000256" key="7">
    <source>
        <dbReference type="PROSITE-ProRule" id="PRU00076"/>
    </source>
</evidence>
<feature type="domain" description="Sushi" evidence="12">
    <location>
        <begin position="696"/>
        <end position="759"/>
    </location>
</feature>
<dbReference type="Pfam" id="PF00354">
    <property type="entry name" value="Pentaxin"/>
    <property type="match status" value="1"/>
</dbReference>
<evidence type="ECO:0000259" key="10">
    <source>
        <dbReference type="PROSITE" id="PS50234"/>
    </source>
</evidence>
<dbReference type="PROSITE" id="PS50923">
    <property type="entry name" value="SUSHI"/>
    <property type="match status" value="8"/>
</dbReference>
<dbReference type="Pfam" id="PF00084">
    <property type="entry name" value="Sushi"/>
    <property type="match status" value="7"/>
</dbReference>
<evidence type="ECO:0000256" key="6">
    <source>
        <dbReference type="ARBA" id="ARBA00023180"/>
    </source>
</evidence>
<feature type="domain" description="Pentraxin (PTX)" evidence="13">
    <location>
        <begin position="1240"/>
        <end position="1438"/>
    </location>
</feature>
<feature type="domain" description="HYR" evidence="11">
    <location>
        <begin position="617"/>
        <end position="695"/>
    </location>
</feature>
<feature type="disulfide bond" evidence="7">
    <location>
        <begin position="1091"/>
        <end position="1100"/>
    </location>
</feature>
<dbReference type="SMART" id="SM00179">
    <property type="entry name" value="EGF_CA"/>
    <property type="match status" value="4"/>
</dbReference>
<name>A0ABQ9EK72_TEGGR</name>
<dbReference type="PROSITE" id="PS00010">
    <property type="entry name" value="ASX_HYDROXYL"/>
    <property type="match status" value="4"/>
</dbReference>
<dbReference type="PROSITE" id="PS01187">
    <property type="entry name" value="EGF_CA"/>
    <property type="match status" value="1"/>
</dbReference>
<dbReference type="Gene3D" id="2.60.120.200">
    <property type="match status" value="1"/>
</dbReference>
<dbReference type="InterPro" id="IPR001881">
    <property type="entry name" value="EGF-like_Ca-bd_dom"/>
</dbReference>
<dbReference type="InterPro" id="IPR003410">
    <property type="entry name" value="HYR_dom"/>
</dbReference>
<keyword evidence="5 7" id="KW-1015">Disulfide bond</keyword>
<feature type="domain" description="Sushi" evidence="12">
    <location>
        <begin position="406"/>
        <end position="465"/>
    </location>
</feature>
<feature type="disulfide bond" evidence="8">
    <location>
        <begin position="1525"/>
        <end position="1552"/>
    </location>
</feature>
<reference evidence="14 15" key="1">
    <citation type="submission" date="2022-12" db="EMBL/GenBank/DDBJ databases">
        <title>Chromosome-level genome of Tegillarca granosa.</title>
        <authorList>
            <person name="Kim J."/>
        </authorList>
    </citation>
    <scope>NUCLEOTIDE SEQUENCE [LARGE SCALE GENOMIC DNA]</scope>
    <source>
        <strain evidence="14">Teg-2019</strain>
        <tissue evidence="14">Adductor muscle</tissue>
    </source>
</reference>
<dbReference type="InterPro" id="IPR000436">
    <property type="entry name" value="Sushi_SCR_CCP_dom"/>
</dbReference>
<feature type="disulfide bond" evidence="8">
    <location>
        <begin position="436"/>
        <end position="463"/>
    </location>
</feature>
<evidence type="ECO:0000259" key="11">
    <source>
        <dbReference type="PROSITE" id="PS50825"/>
    </source>
</evidence>
<feature type="disulfide bond" evidence="7">
    <location>
        <begin position="1187"/>
        <end position="1196"/>
    </location>
</feature>
<dbReference type="PROSITE" id="PS01186">
    <property type="entry name" value="EGF_2"/>
    <property type="match status" value="4"/>
</dbReference>